<dbReference type="EC" id="2.7.13.3" evidence="2"/>
<dbReference type="Pfam" id="PF02518">
    <property type="entry name" value="HATPase_c"/>
    <property type="match status" value="1"/>
</dbReference>
<evidence type="ECO:0000256" key="3">
    <source>
        <dbReference type="ARBA" id="ARBA00022553"/>
    </source>
</evidence>
<evidence type="ECO:0000313" key="7">
    <source>
        <dbReference type="EMBL" id="AHF24753.1"/>
    </source>
</evidence>
<organism evidence="7">
    <name type="scientific">uncultured bacterium Contig12</name>
    <dbReference type="NCBI Taxonomy" id="1393397"/>
    <lineage>
        <taxon>Bacteria</taxon>
        <taxon>environmental samples</taxon>
    </lineage>
</organism>
<dbReference type="PANTHER" id="PTHR43547">
    <property type="entry name" value="TWO-COMPONENT HISTIDINE KINASE"/>
    <property type="match status" value="1"/>
</dbReference>
<evidence type="ECO:0000256" key="5">
    <source>
        <dbReference type="ARBA" id="ARBA00022777"/>
    </source>
</evidence>
<dbReference type="EMBL" id="KC246804">
    <property type="protein sequence ID" value="AHF24753.1"/>
    <property type="molecule type" value="Genomic_DNA"/>
</dbReference>
<evidence type="ECO:0000256" key="4">
    <source>
        <dbReference type="ARBA" id="ARBA00022679"/>
    </source>
</evidence>
<sequence>MKRTIRRMGEYCPKKAEEFIHATQEVAKGNFDVRIDEHTLAGKSHMMAESFNLMAGELAKIEIFRTDFIENMSHEYKTPLMAIEGYATLLRNENLPEEKRMEYTQKILDNTRRLSLLSSNILLLSRLEHHEQRMEKEAFRLDEQLREVILGLENQWTKKRLVMEIDLEDCVFIGGVDFLEIAWQNIIGNAVKFTPEGGTVSIRLNKSEAEITVSIADSGPGMSKETLQRIFEKYYQGDTSRFFHGNGLGLTLARRTVDLHGGSIEVKSQPGKGTVFIVHLPANHGDSSIV</sequence>
<keyword evidence="4" id="KW-0808">Transferase</keyword>
<dbReference type="Gene3D" id="3.30.565.10">
    <property type="entry name" value="Histidine kinase-like ATPase, C-terminal domain"/>
    <property type="match status" value="1"/>
</dbReference>
<dbReference type="Gene3D" id="1.10.287.130">
    <property type="match status" value="1"/>
</dbReference>
<proteinExistence type="predicted"/>
<dbReference type="SUPFAM" id="SSF55874">
    <property type="entry name" value="ATPase domain of HSP90 chaperone/DNA topoisomerase II/histidine kinase"/>
    <property type="match status" value="1"/>
</dbReference>
<evidence type="ECO:0000256" key="1">
    <source>
        <dbReference type="ARBA" id="ARBA00000085"/>
    </source>
</evidence>
<evidence type="ECO:0000256" key="2">
    <source>
        <dbReference type="ARBA" id="ARBA00012438"/>
    </source>
</evidence>
<dbReference type="SMART" id="SM00387">
    <property type="entry name" value="HATPase_c"/>
    <property type="match status" value="1"/>
</dbReference>
<name>W0FIU4_9BACT</name>
<dbReference type="FunFam" id="3.30.565.10:FF:000006">
    <property type="entry name" value="Sensor histidine kinase WalK"/>
    <property type="match status" value="1"/>
</dbReference>
<dbReference type="InterPro" id="IPR036890">
    <property type="entry name" value="HATPase_C_sf"/>
</dbReference>
<dbReference type="PROSITE" id="PS50109">
    <property type="entry name" value="HIS_KIN"/>
    <property type="match status" value="1"/>
</dbReference>
<reference evidence="7" key="1">
    <citation type="journal article" date="2013" name="PLoS ONE">
        <title>Metagenomic insights into the carbohydrate-active enzymes carried by the microorganisms adhering to solid digesta in the rumen of cows.</title>
        <authorList>
            <person name="Wang L."/>
            <person name="Hatem A."/>
            <person name="Catalyurek U.V."/>
            <person name="Morrison M."/>
            <person name="Yu Z."/>
        </authorList>
    </citation>
    <scope>NUCLEOTIDE SEQUENCE</scope>
</reference>
<dbReference type="PRINTS" id="PR00344">
    <property type="entry name" value="BCTRLSENSOR"/>
</dbReference>
<dbReference type="InterPro" id="IPR036097">
    <property type="entry name" value="HisK_dim/P_sf"/>
</dbReference>
<keyword evidence="3" id="KW-0597">Phosphoprotein</keyword>
<protein>
    <recommendedName>
        <fullName evidence="2">histidine kinase</fullName>
        <ecNumber evidence="2">2.7.13.3</ecNumber>
    </recommendedName>
</protein>
<feature type="domain" description="Histidine kinase" evidence="6">
    <location>
        <begin position="71"/>
        <end position="284"/>
    </location>
</feature>
<dbReference type="CDD" id="cd06225">
    <property type="entry name" value="HAMP"/>
    <property type="match status" value="1"/>
</dbReference>
<dbReference type="AlphaFoldDB" id="W0FIU4"/>
<dbReference type="PANTHER" id="PTHR43547:SF2">
    <property type="entry name" value="HYBRID SIGNAL TRANSDUCTION HISTIDINE KINASE C"/>
    <property type="match status" value="1"/>
</dbReference>
<dbReference type="InterPro" id="IPR003661">
    <property type="entry name" value="HisK_dim/P_dom"/>
</dbReference>
<dbReference type="InterPro" id="IPR004358">
    <property type="entry name" value="Sig_transdc_His_kin-like_C"/>
</dbReference>
<dbReference type="InterPro" id="IPR005467">
    <property type="entry name" value="His_kinase_dom"/>
</dbReference>
<dbReference type="SUPFAM" id="SSF47384">
    <property type="entry name" value="Homodimeric domain of signal transducing histidine kinase"/>
    <property type="match status" value="1"/>
</dbReference>
<dbReference type="InterPro" id="IPR003594">
    <property type="entry name" value="HATPase_dom"/>
</dbReference>
<dbReference type="CDD" id="cd00075">
    <property type="entry name" value="HATPase"/>
    <property type="match status" value="1"/>
</dbReference>
<dbReference type="SMART" id="SM00388">
    <property type="entry name" value="HisKA"/>
    <property type="match status" value="1"/>
</dbReference>
<evidence type="ECO:0000259" key="6">
    <source>
        <dbReference type="PROSITE" id="PS50109"/>
    </source>
</evidence>
<keyword evidence="5 7" id="KW-0418">Kinase</keyword>
<dbReference type="Pfam" id="PF00512">
    <property type="entry name" value="HisKA"/>
    <property type="match status" value="1"/>
</dbReference>
<comment type="catalytic activity">
    <reaction evidence="1">
        <text>ATP + protein L-histidine = ADP + protein N-phospho-L-histidine.</text>
        <dbReference type="EC" id="2.7.13.3"/>
    </reaction>
</comment>
<dbReference type="CDD" id="cd00082">
    <property type="entry name" value="HisKA"/>
    <property type="match status" value="1"/>
</dbReference>
<dbReference type="GO" id="GO:0000155">
    <property type="term" value="F:phosphorelay sensor kinase activity"/>
    <property type="evidence" value="ECO:0007669"/>
    <property type="project" value="InterPro"/>
</dbReference>
<accession>W0FIU4</accession>